<dbReference type="RefSeq" id="XP_024925331.1">
    <property type="nucleotide sequence ID" value="XM_025069563.3"/>
</dbReference>
<dbReference type="KEGG" id="zju:112490109"/>
<evidence type="ECO:0000313" key="1">
    <source>
        <dbReference type="Proteomes" id="UP001652623"/>
    </source>
</evidence>
<gene>
    <name evidence="2" type="primary">LOC112490109</name>
</gene>
<evidence type="ECO:0000313" key="2">
    <source>
        <dbReference type="RefSeq" id="XP_024925331.1"/>
    </source>
</evidence>
<dbReference type="GeneID" id="112490109"/>
<name>A0A6P6FUN5_ZIZJJ</name>
<dbReference type="PANTHER" id="PTHR46371">
    <property type="entry name" value="OS04G0464100 PROTEIN"/>
    <property type="match status" value="1"/>
</dbReference>
<sequence length="99" mass="10723">MGVVERVPRRRSRITKGLTDSICAMKIVMKVEMNSQKSKTKALEVGRNADGVGSVRLEGDHRDEMLVIGNGNDAVKLVKILRTKVGAAEIISVGGSLFE</sequence>
<dbReference type="InParanoid" id="A0A6P6FUN5"/>
<protein>
    <submittedName>
        <fullName evidence="2">Heavy metal-associated isoprenylated plant protein 47</fullName>
    </submittedName>
</protein>
<organism evidence="1 2">
    <name type="scientific">Ziziphus jujuba</name>
    <name type="common">Chinese jujube</name>
    <name type="synonym">Ziziphus sativa</name>
    <dbReference type="NCBI Taxonomy" id="326968"/>
    <lineage>
        <taxon>Eukaryota</taxon>
        <taxon>Viridiplantae</taxon>
        <taxon>Streptophyta</taxon>
        <taxon>Embryophyta</taxon>
        <taxon>Tracheophyta</taxon>
        <taxon>Spermatophyta</taxon>
        <taxon>Magnoliopsida</taxon>
        <taxon>eudicotyledons</taxon>
        <taxon>Gunneridae</taxon>
        <taxon>Pentapetalae</taxon>
        <taxon>rosids</taxon>
        <taxon>fabids</taxon>
        <taxon>Rosales</taxon>
        <taxon>Rhamnaceae</taxon>
        <taxon>Paliureae</taxon>
        <taxon>Ziziphus</taxon>
    </lineage>
</organism>
<dbReference type="Proteomes" id="UP001652623">
    <property type="component" value="Chromosome 1"/>
</dbReference>
<dbReference type="AlphaFoldDB" id="A0A6P6FUN5"/>
<dbReference type="Gene3D" id="3.30.70.100">
    <property type="match status" value="1"/>
</dbReference>
<reference evidence="2" key="2">
    <citation type="submission" date="2025-08" db="UniProtKB">
        <authorList>
            <consortium name="RefSeq"/>
        </authorList>
    </citation>
    <scope>IDENTIFICATION</scope>
    <source>
        <tissue evidence="2">Seedling</tissue>
    </source>
</reference>
<dbReference type="InterPro" id="IPR044296">
    <property type="entry name" value="HIPP46"/>
</dbReference>
<accession>A0A6P6FUN5</accession>
<keyword evidence="1" id="KW-1185">Reference proteome</keyword>
<reference evidence="1" key="1">
    <citation type="submission" date="2025-05" db="UniProtKB">
        <authorList>
            <consortium name="RefSeq"/>
        </authorList>
    </citation>
    <scope>NUCLEOTIDE SEQUENCE [LARGE SCALE GENOMIC DNA]</scope>
</reference>
<proteinExistence type="predicted"/>